<proteinExistence type="predicted"/>
<gene>
    <name evidence="2" type="ORF">MM817_02855</name>
</gene>
<feature type="transmembrane region" description="Helical" evidence="1">
    <location>
        <begin position="6"/>
        <end position="25"/>
    </location>
</feature>
<reference evidence="2" key="1">
    <citation type="submission" date="2022-03" db="EMBL/GenBank/DDBJ databases">
        <title>Draft Genome Sequence of Firmicute Strain S0AB, a Heterotrophic Iron/Sulfur-Oxidizing Extreme Acidophile.</title>
        <authorList>
            <person name="Vergara E."/>
            <person name="Pakostova E."/>
            <person name="Johnson D.B."/>
            <person name="Holmes D.S."/>
        </authorList>
    </citation>
    <scope>NUCLEOTIDE SEQUENCE</scope>
    <source>
        <strain evidence="2">S0AB</strain>
    </source>
</reference>
<evidence type="ECO:0000256" key="1">
    <source>
        <dbReference type="SAM" id="Phobius"/>
    </source>
</evidence>
<sequence>MTMNRLVIMGGGIILAFVALVLWDLQKSRTQGTSSQDSSTKKHHPLQTFLPIDGFDDDSDAIRYRTKLKRILRVDNLNLNSMNVQEIEIQRNRFRDMMVRLSHPFQISVQARRANYTDYMNYVHDRIQPTLQEERDKGNTAFVAYGEQFMRYLGEEVKKPRSDRENAFVVSVPSKVGEKKEAHIERLEREVSYVEDGFESMKIPYLSLNRILTAELIQNFWNRDRAMSQRYRDAFRNFVHTPTVHGASTISDEDMRKEEIHHA</sequence>
<keyword evidence="1" id="KW-1133">Transmembrane helix</keyword>
<dbReference type="Proteomes" id="UP001139263">
    <property type="component" value="Unassembled WGS sequence"/>
</dbReference>
<accession>A0A9X1VE94</accession>
<dbReference type="EMBL" id="JALBUF010000016">
    <property type="protein sequence ID" value="MCI0184558.1"/>
    <property type="molecule type" value="Genomic_DNA"/>
</dbReference>
<name>A0A9X1VE94_9BACL</name>
<keyword evidence="3" id="KW-1185">Reference proteome</keyword>
<evidence type="ECO:0000313" key="2">
    <source>
        <dbReference type="EMBL" id="MCI0184558.1"/>
    </source>
</evidence>
<comment type="caution">
    <text evidence="2">The sequence shown here is derived from an EMBL/GenBank/DDBJ whole genome shotgun (WGS) entry which is preliminary data.</text>
</comment>
<evidence type="ECO:0000313" key="3">
    <source>
        <dbReference type="Proteomes" id="UP001139263"/>
    </source>
</evidence>
<protein>
    <submittedName>
        <fullName evidence="2">Uncharacterized protein</fullName>
    </submittedName>
</protein>
<organism evidence="2 3">
    <name type="scientific">Sulfoacidibacillus ferrooxidans</name>
    <dbReference type="NCBI Taxonomy" id="2005001"/>
    <lineage>
        <taxon>Bacteria</taxon>
        <taxon>Bacillati</taxon>
        <taxon>Bacillota</taxon>
        <taxon>Bacilli</taxon>
        <taxon>Bacillales</taxon>
        <taxon>Alicyclobacillaceae</taxon>
        <taxon>Sulfoacidibacillus</taxon>
    </lineage>
</organism>
<keyword evidence="1" id="KW-0812">Transmembrane</keyword>
<dbReference type="AlphaFoldDB" id="A0A9X1VE94"/>
<keyword evidence="1" id="KW-0472">Membrane</keyword>